<evidence type="ECO:0000256" key="2">
    <source>
        <dbReference type="ARBA" id="ARBA00022737"/>
    </source>
</evidence>
<dbReference type="InterPro" id="IPR013320">
    <property type="entry name" value="ConA-like_dom_sf"/>
</dbReference>
<dbReference type="Pfam" id="PF00337">
    <property type="entry name" value="Gal-bind_lectin"/>
    <property type="match status" value="2"/>
</dbReference>
<dbReference type="GO" id="GO:0016936">
    <property type="term" value="F:galactoside binding"/>
    <property type="evidence" value="ECO:0007669"/>
    <property type="project" value="TreeGrafter"/>
</dbReference>
<protein>
    <recommendedName>
        <fullName evidence="3">Galectin</fullName>
    </recommendedName>
</protein>
<dbReference type="PROSITE" id="PS51304">
    <property type="entry name" value="GALECTIN"/>
    <property type="match status" value="2"/>
</dbReference>
<dbReference type="GO" id="GO:0030246">
    <property type="term" value="F:carbohydrate binding"/>
    <property type="evidence" value="ECO:0007669"/>
    <property type="project" value="UniProtKB-UniRule"/>
</dbReference>
<gene>
    <name evidence="5" type="ORF">JTE90_023430</name>
</gene>
<dbReference type="PANTHER" id="PTHR11346:SF176">
    <property type="entry name" value="32 KDA BETA-GALACTOSIDE-BINDING LECTIN LEC-3"/>
    <property type="match status" value="1"/>
</dbReference>
<comment type="caution">
    <text evidence="5">The sequence shown here is derived from an EMBL/GenBank/DDBJ whole genome shotgun (WGS) entry which is preliminary data.</text>
</comment>
<keyword evidence="2" id="KW-0677">Repeat</keyword>
<dbReference type="SUPFAM" id="SSF49899">
    <property type="entry name" value="Concanavalin A-like lectins/glucanases"/>
    <property type="match status" value="2"/>
</dbReference>
<dbReference type="InterPro" id="IPR001079">
    <property type="entry name" value="Galectin_CRD"/>
</dbReference>
<organism evidence="5 6">
    <name type="scientific">Oedothorax gibbosus</name>
    <dbReference type="NCBI Taxonomy" id="931172"/>
    <lineage>
        <taxon>Eukaryota</taxon>
        <taxon>Metazoa</taxon>
        <taxon>Ecdysozoa</taxon>
        <taxon>Arthropoda</taxon>
        <taxon>Chelicerata</taxon>
        <taxon>Arachnida</taxon>
        <taxon>Araneae</taxon>
        <taxon>Araneomorphae</taxon>
        <taxon>Entelegynae</taxon>
        <taxon>Araneoidea</taxon>
        <taxon>Linyphiidae</taxon>
        <taxon>Erigoninae</taxon>
        <taxon>Oedothorax</taxon>
    </lineage>
</organism>
<dbReference type="CDD" id="cd00070">
    <property type="entry name" value="GLECT"/>
    <property type="match status" value="2"/>
</dbReference>
<feature type="domain" description="Galectin" evidence="4">
    <location>
        <begin position="348"/>
        <end position="482"/>
    </location>
</feature>
<reference evidence="5 6" key="1">
    <citation type="journal article" date="2022" name="Nat. Ecol. Evol.">
        <title>A masculinizing supergene underlies an exaggerated male reproductive morph in a spider.</title>
        <authorList>
            <person name="Hendrickx F."/>
            <person name="De Corte Z."/>
            <person name="Sonet G."/>
            <person name="Van Belleghem S.M."/>
            <person name="Kostlbacher S."/>
            <person name="Vangestel C."/>
        </authorList>
    </citation>
    <scope>NUCLEOTIDE SEQUENCE [LARGE SCALE GENOMIC DNA]</scope>
    <source>
        <strain evidence="5">W744_W776</strain>
    </source>
</reference>
<dbReference type="AlphaFoldDB" id="A0AAV6TZL1"/>
<keyword evidence="6" id="KW-1185">Reference proteome</keyword>
<proteinExistence type="predicted"/>
<dbReference type="Gene3D" id="2.60.120.200">
    <property type="match status" value="2"/>
</dbReference>
<sequence length="482" mass="54473">MAKSNSPKQVLPDEISRNEVYMGFVTEVFQMMYLLFAYCPIQFPQSCSIVYRWAQSADDKSTCACHSRPLQLPCCSQGYNVNPPMTQVVRPIIPYRGPIPFGLQEGKIIEIQGFSPIGADSFAINLQTGLDPQSDRALHLSVRFHGRAVVRNAFIRNAYGREERVGIFPFNQGQEFNIKILVERHAYRIAVNERHCWEFSHRIPIERVHSIFIEGHVQIHRIDYQDRYQPGVYPAGRISPAYDQYQPSGVYPEVTVYPAGRISPGYEQYPQPGVCGGIAPMPAYPTVTPGVCVMPGVPPTPAYPSYPVVGPGIGTGVCPPPEQICPQPAFISTGNSNLAPVFNPTIPYAYPIYGGLKLGMTIFITGRPTPGASRMTFNLQAGTSPYPPADVAFHFDVRMHSHSVHRNTRQSNVWEREESHTPHFPFRHGERFELIIRVDPDRYMVAYNHQHYVEFRHRLHPLGRFDTLSIENDVDVESIRFQ</sequence>
<dbReference type="Proteomes" id="UP000827092">
    <property type="component" value="Unassembled WGS sequence"/>
</dbReference>
<evidence type="ECO:0000313" key="6">
    <source>
        <dbReference type="Proteomes" id="UP000827092"/>
    </source>
</evidence>
<name>A0AAV6TZL1_9ARAC</name>
<dbReference type="SMART" id="SM00908">
    <property type="entry name" value="Gal-bind_lectin"/>
    <property type="match status" value="2"/>
</dbReference>
<dbReference type="PANTHER" id="PTHR11346">
    <property type="entry name" value="GALECTIN"/>
    <property type="match status" value="1"/>
</dbReference>
<accession>A0AAV6TZL1</accession>
<evidence type="ECO:0000259" key="4">
    <source>
        <dbReference type="PROSITE" id="PS51304"/>
    </source>
</evidence>
<keyword evidence="1 3" id="KW-0430">Lectin</keyword>
<evidence type="ECO:0000313" key="5">
    <source>
        <dbReference type="EMBL" id="KAG8177525.1"/>
    </source>
</evidence>
<feature type="domain" description="Galectin" evidence="4">
    <location>
        <begin position="95"/>
        <end position="225"/>
    </location>
</feature>
<dbReference type="FunFam" id="2.60.120.200:FF:000124">
    <property type="entry name" value="Galectin-4"/>
    <property type="match status" value="2"/>
</dbReference>
<dbReference type="EMBL" id="JAFNEN010000775">
    <property type="protein sequence ID" value="KAG8177525.1"/>
    <property type="molecule type" value="Genomic_DNA"/>
</dbReference>
<dbReference type="SMART" id="SM00276">
    <property type="entry name" value="GLECT"/>
    <property type="match status" value="2"/>
</dbReference>
<dbReference type="InterPro" id="IPR044156">
    <property type="entry name" value="Galectin-like"/>
</dbReference>
<evidence type="ECO:0000256" key="1">
    <source>
        <dbReference type="ARBA" id="ARBA00022734"/>
    </source>
</evidence>
<evidence type="ECO:0000256" key="3">
    <source>
        <dbReference type="RuleBase" id="RU102079"/>
    </source>
</evidence>